<dbReference type="GO" id="GO:0000287">
    <property type="term" value="F:magnesium ion binding"/>
    <property type="evidence" value="ECO:0007669"/>
    <property type="project" value="UniProtKB-UniRule"/>
</dbReference>
<comment type="cofactor">
    <cofactor evidence="8">
        <name>[4Fe-4S] cluster</name>
        <dbReference type="ChEBI" id="CHEBI:49883"/>
    </cofactor>
    <text evidence="8">Binds 1 [4Fe-4S] cluster. The cluster is coordinated with 3 cysteines and an exchangeable S-adenosyl-L-methionine.</text>
</comment>
<evidence type="ECO:0000256" key="3">
    <source>
        <dbReference type="ARBA" id="ARBA00022723"/>
    </source>
</evidence>
<feature type="binding site" evidence="8">
    <location>
        <begin position="116"/>
        <end position="118"/>
    </location>
    <ligand>
        <name>S-adenosyl-L-methionine</name>
        <dbReference type="ChEBI" id="CHEBI:59789"/>
    </ligand>
</feature>
<evidence type="ECO:0000256" key="1">
    <source>
        <dbReference type="ARBA" id="ARBA00022485"/>
    </source>
</evidence>
<comment type="function">
    <text evidence="8">Catalyzes the complex heterocyclic radical-mediated conversion of 6-carboxy-5,6,7,8-tetrahydropterin (CPH4) to 7-carboxy-7-deazaguanine (CDG), a step common to the biosynthetic pathways of all 7-deazapurine-containing compounds.</text>
</comment>
<dbReference type="SFLD" id="SFLDS00029">
    <property type="entry name" value="Radical_SAM"/>
    <property type="match status" value="1"/>
</dbReference>
<evidence type="ECO:0000256" key="2">
    <source>
        <dbReference type="ARBA" id="ARBA00022691"/>
    </source>
</evidence>
<dbReference type="PANTHER" id="PTHR42836:SF1">
    <property type="entry name" value="7-CARBOXY-7-DEAZAGUANINE SYNTHASE"/>
    <property type="match status" value="1"/>
</dbReference>
<keyword evidence="1 8" id="KW-0004">4Fe-4S</keyword>
<comment type="caution">
    <text evidence="10">The sequence shown here is derived from an EMBL/GenBank/DDBJ whole genome shotgun (WGS) entry which is preliminary data.</text>
</comment>
<comment type="catalytic activity">
    <reaction evidence="8">
        <text>6-carboxy-5,6,7,8-tetrahydropterin + H(+) = 7-carboxy-7-carbaguanine + NH4(+)</text>
        <dbReference type="Rhea" id="RHEA:27974"/>
        <dbReference type="ChEBI" id="CHEBI:15378"/>
        <dbReference type="ChEBI" id="CHEBI:28938"/>
        <dbReference type="ChEBI" id="CHEBI:61032"/>
        <dbReference type="ChEBI" id="CHEBI:61036"/>
        <dbReference type="EC" id="4.3.99.3"/>
    </reaction>
</comment>
<keyword evidence="2 8" id="KW-0949">S-adenosyl-L-methionine</keyword>
<dbReference type="AlphaFoldDB" id="A0A420W885"/>
<dbReference type="PROSITE" id="PS51918">
    <property type="entry name" value="RADICAL_SAM"/>
    <property type="match status" value="1"/>
</dbReference>
<dbReference type="GO" id="GO:1904047">
    <property type="term" value="F:S-adenosyl-L-methionine binding"/>
    <property type="evidence" value="ECO:0007669"/>
    <property type="project" value="UniProtKB-UniRule"/>
</dbReference>
<feature type="binding site" evidence="8">
    <location>
        <position position="38"/>
    </location>
    <ligand>
        <name>Mg(2+)</name>
        <dbReference type="ChEBI" id="CHEBI:18420"/>
    </ligand>
</feature>
<dbReference type="EC" id="4.3.99.3" evidence="8"/>
<dbReference type="Gene3D" id="3.20.20.70">
    <property type="entry name" value="Aldolase class I"/>
    <property type="match status" value="1"/>
</dbReference>
<organism evidence="10 11">
    <name type="scientific">Thermovibrio guaymasensis</name>
    <dbReference type="NCBI Taxonomy" id="240167"/>
    <lineage>
        <taxon>Bacteria</taxon>
        <taxon>Pseudomonadati</taxon>
        <taxon>Aquificota</taxon>
        <taxon>Aquificia</taxon>
        <taxon>Desulfurobacteriales</taxon>
        <taxon>Desulfurobacteriaceae</taxon>
        <taxon>Thermovibrio</taxon>
    </lineage>
</organism>
<dbReference type="GO" id="GO:0008616">
    <property type="term" value="P:tRNA queuosine(34) biosynthetic process"/>
    <property type="evidence" value="ECO:0007669"/>
    <property type="project" value="UniProtKB-UniRule"/>
</dbReference>
<dbReference type="InterPro" id="IPR058240">
    <property type="entry name" value="rSAM_sf"/>
</dbReference>
<feature type="binding site" evidence="8">
    <location>
        <position position="25"/>
    </location>
    <ligand>
        <name>substrate</name>
    </ligand>
</feature>
<keyword evidence="11" id="KW-1185">Reference proteome</keyword>
<accession>A0A420W885</accession>
<dbReference type="HAMAP" id="MF_00917">
    <property type="entry name" value="QueE"/>
    <property type="match status" value="1"/>
</dbReference>
<keyword evidence="7 8" id="KW-0456">Lyase</keyword>
<dbReference type="PANTHER" id="PTHR42836">
    <property type="entry name" value="7-CARBOXY-7-DEAZAGUANINE SYNTHASE"/>
    <property type="match status" value="1"/>
</dbReference>
<dbReference type="CDD" id="cd01335">
    <property type="entry name" value="Radical_SAM"/>
    <property type="match status" value="1"/>
</dbReference>
<dbReference type="GO" id="GO:0051539">
    <property type="term" value="F:4 iron, 4 sulfur cluster binding"/>
    <property type="evidence" value="ECO:0007669"/>
    <property type="project" value="UniProtKB-UniRule"/>
</dbReference>
<dbReference type="UniPathway" id="UPA00391"/>
<comment type="pathway">
    <text evidence="8">Purine metabolism; 7-cyano-7-deazaguanine biosynthesis.</text>
</comment>
<keyword evidence="6 8" id="KW-0411">Iron-sulfur</keyword>
<evidence type="ECO:0000256" key="7">
    <source>
        <dbReference type="ARBA" id="ARBA00023239"/>
    </source>
</evidence>
<dbReference type="Proteomes" id="UP000280881">
    <property type="component" value="Unassembled WGS sequence"/>
</dbReference>
<feature type="binding site" evidence="8">
    <location>
        <position position="70"/>
    </location>
    <ligand>
        <name>S-adenosyl-L-methionine</name>
        <dbReference type="ChEBI" id="CHEBI:59789"/>
    </ligand>
</feature>
<gene>
    <name evidence="8" type="primary">queE</name>
    <name evidence="10" type="ORF">C7457_0388</name>
</gene>
<evidence type="ECO:0000256" key="4">
    <source>
        <dbReference type="ARBA" id="ARBA00022842"/>
    </source>
</evidence>
<feature type="binding site" evidence="8">
    <location>
        <position position="29"/>
    </location>
    <ligand>
        <name>[4Fe-4S] cluster</name>
        <dbReference type="ChEBI" id="CHEBI:49883"/>
        <note>4Fe-4S-S-AdoMet</note>
    </ligand>
</feature>
<keyword evidence="4 8" id="KW-0460">Magnesium</keyword>
<sequence length="219" mass="25299">MRICEVFESIQGEGLTVGTPSFFIRTGRCSVGCLFCDTKYSWSSGRELRVDEIVDLVVSSGLPEVVITGGEPFEEEELPDLVELLTSLPSVRRVTVETCSYIFRELPKNKLHLVLSPKPPTMGVEFPLETLLKFLESYEDVELKYTLYDERDLDLFEGFLFSNSNLIPQPVVLQPIHHPKEDYAETFKRVWDMVRRRERLLKSFEVRLIPQVHKLLGMR</sequence>
<proteinExistence type="inferred from homology"/>
<feature type="domain" description="Radical SAM core" evidence="9">
    <location>
        <begin position="16"/>
        <end position="219"/>
    </location>
</feature>
<protein>
    <recommendedName>
        <fullName evidence="8">7-carboxy-7-deazaguanine synthase</fullName>
        <shortName evidence="8">CDG synthase</shortName>
        <ecNumber evidence="8">4.3.99.3</ecNumber>
    </recommendedName>
    <alternativeName>
        <fullName evidence="8">Queuosine biosynthesis protein QueE</fullName>
    </alternativeName>
</protein>
<evidence type="ECO:0000256" key="8">
    <source>
        <dbReference type="HAMAP-Rule" id="MF_00917"/>
    </source>
</evidence>
<comment type="similarity">
    <text evidence="8">Belongs to the radical SAM superfamily. 7-carboxy-7-deazaguanine synthase family.</text>
</comment>
<name>A0A420W885_9BACT</name>
<comment type="caution">
    <text evidence="8">Lacks conserved residue(s) required for the propagation of feature annotation.</text>
</comment>
<feature type="binding site" evidence="8">
    <location>
        <begin position="35"/>
        <end position="37"/>
    </location>
    <ligand>
        <name>S-adenosyl-L-methionine</name>
        <dbReference type="ChEBI" id="CHEBI:59789"/>
    </ligand>
</feature>
<evidence type="ECO:0000313" key="10">
    <source>
        <dbReference type="EMBL" id="RKQ63514.1"/>
    </source>
</evidence>
<dbReference type="EMBL" id="RBIE01000001">
    <property type="protein sequence ID" value="RKQ63514.1"/>
    <property type="molecule type" value="Genomic_DNA"/>
</dbReference>
<comment type="cofactor">
    <cofactor evidence="8">
        <name>S-adenosyl-L-methionine</name>
        <dbReference type="ChEBI" id="CHEBI:59789"/>
    </cofactor>
    <text evidence="8">Binds 1 S-adenosyl-L-methionine per subunit.</text>
</comment>
<evidence type="ECO:0000313" key="11">
    <source>
        <dbReference type="Proteomes" id="UP000280881"/>
    </source>
</evidence>
<dbReference type="OrthoDB" id="9792276at2"/>
<dbReference type="Pfam" id="PF04055">
    <property type="entry name" value="Radical_SAM"/>
    <property type="match status" value="1"/>
</dbReference>
<feature type="binding site" evidence="8">
    <location>
        <begin position="10"/>
        <end position="12"/>
    </location>
    <ligand>
        <name>substrate</name>
    </ligand>
</feature>
<keyword evidence="8" id="KW-0671">Queuosine biosynthesis</keyword>
<reference evidence="10 11" key="1">
    <citation type="submission" date="2018-10" db="EMBL/GenBank/DDBJ databases">
        <title>Genomic Encyclopedia of Type Strains, Phase IV (KMG-IV): sequencing the most valuable type-strain genomes for metagenomic binning, comparative biology and taxonomic classification.</title>
        <authorList>
            <person name="Goeker M."/>
        </authorList>
    </citation>
    <scope>NUCLEOTIDE SEQUENCE [LARGE SCALE GENOMIC DNA]</scope>
    <source>
        <strain evidence="10 11">DSM 15521</strain>
    </source>
</reference>
<dbReference type="SUPFAM" id="SSF102114">
    <property type="entry name" value="Radical SAM enzymes"/>
    <property type="match status" value="1"/>
</dbReference>
<keyword evidence="3 8" id="KW-0479">Metal-binding</keyword>
<dbReference type="GO" id="GO:0016840">
    <property type="term" value="F:carbon-nitrogen lyase activity"/>
    <property type="evidence" value="ECO:0007669"/>
    <property type="project" value="UniProtKB-UniRule"/>
</dbReference>
<dbReference type="PIRSF" id="PIRSF000370">
    <property type="entry name" value="QueE"/>
    <property type="match status" value="1"/>
</dbReference>
<comment type="subunit">
    <text evidence="8">Homodimer.</text>
</comment>
<feature type="binding site" evidence="8">
    <location>
        <position position="33"/>
    </location>
    <ligand>
        <name>[4Fe-4S] cluster</name>
        <dbReference type="ChEBI" id="CHEBI:49883"/>
        <note>4Fe-4S-S-AdoMet</note>
    </ligand>
</feature>
<feature type="binding site" evidence="8">
    <location>
        <position position="36"/>
    </location>
    <ligand>
        <name>[4Fe-4S] cluster</name>
        <dbReference type="ChEBI" id="CHEBI:49883"/>
        <note>4Fe-4S-S-AdoMet</note>
    </ligand>
</feature>
<dbReference type="InterPro" id="IPR007197">
    <property type="entry name" value="rSAM"/>
</dbReference>
<dbReference type="RefSeq" id="WP_121169759.1">
    <property type="nucleotide sequence ID" value="NZ_RBIE01000001.1"/>
</dbReference>
<feature type="binding site" evidence="8">
    <location>
        <position position="68"/>
    </location>
    <ligand>
        <name>substrate</name>
    </ligand>
</feature>
<evidence type="ECO:0000256" key="6">
    <source>
        <dbReference type="ARBA" id="ARBA00023014"/>
    </source>
</evidence>
<dbReference type="InterPro" id="IPR013785">
    <property type="entry name" value="Aldolase_TIM"/>
</dbReference>
<comment type="cofactor">
    <cofactor evidence="8">
        <name>Mg(2+)</name>
        <dbReference type="ChEBI" id="CHEBI:18420"/>
    </cofactor>
</comment>
<evidence type="ECO:0000256" key="5">
    <source>
        <dbReference type="ARBA" id="ARBA00023004"/>
    </source>
</evidence>
<dbReference type="InterPro" id="IPR024924">
    <property type="entry name" value="7-CO-7-deazaguanine_synth-like"/>
</dbReference>
<keyword evidence="5 8" id="KW-0408">Iron</keyword>
<evidence type="ECO:0000259" key="9">
    <source>
        <dbReference type="PROSITE" id="PS51918"/>
    </source>
</evidence>